<keyword evidence="1" id="KW-0812">Transmembrane</keyword>
<sequence>MPRMSSAHLYSTSAHAVCRLSVSITPYARFPCAYCFDCWSFPLLLSSEVFEIALLRVGVRTLIVAVFAPSCVLPLLLALFLI</sequence>
<name>A0A6A3KMI1_9STRA</name>
<evidence type="ECO:0000313" key="2">
    <source>
        <dbReference type="EMBL" id="KAE9006295.1"/>
    </source>
</evidence>
<protein>
    <submittedName>
        <fullName evidence="2">Uncharacterized protein</fullName>
    </submittedName>
</protein>
<feature type="transmembrane region" description="Helical" evidence="1">
    <location>
        <begin position="62"/>
        <end position="81"/>
    </location>
</feature>
<accession>A0A6A3KMI1</accession>
<keyword evidence="1" id="KW-0472">Membrane</keyword>
<dbReference type="AlphaFoldDB" id="A0A6A3KMI1"/>
<evidence type="ECO:0000256" key="1">
    <source>
        <dbReference type="SAM" id="Phobius"/>
    </source>
</evidence>
<proteinExistence type="predicted"/>
<gene>
    <name evidence="2" type="ORF">PF011_g11658</name>
</gene>
<keyword evidence="1" id="KW-1133">Transmembrane helix</keyword>
<dbReference type="EMBL" id="QXFW01000652">
    <property type="protein sequence ID" value="KAE9006295.1"/>
    <property type="molecule type" value="Genomic_DNA"/>
</dbReference>
<organism evidence="2 3">
    <name type="scientific">Phytophthora fragariae</name>
    <dbReference type="NCBI Taxonomy" id="53985"/>
    <lineage>
        <taxon>Eukaryota</taxon>
        <taxon>Sar</taxon>
        <taxon>Stramenopiles</taxon>
        <taxon>Oomycota</taxon>
        <taxon>Peronosporomycetes</taxon>
        <taxon>Peronosporales</taxon>
        <taxon>Peronosporaceae</taxon>
        <taxon>Phytophthora</taxon>
    </lineage>
</organism>
<dbReference type="Proteomes" id="UP000460718">
    <property type="component" value="Unassembled WGS sequence"/>
</dbReference>
<comment type="caution">
    <text evidence="2">The sequence shown here is derived from an EMBL/GenBank/DDBJ whole genome shotgun (WGS) entry which is preliminary data.</text>
</comment>
<evidence type="ECO:0000313" key="3">
    <source>
        <dbReference type="Proteomes" id="UP000460718"/>
    </source>
</evidence>
<reference evidence="2 3" key="1">
    <citation type="submission" date="2018-09" db="EMBL/GenBank/DDBJ databases">
        <title>Genomic investigation of the strawberry pathogen Phytophthora fragariae indicates pathogenicity is determined by transcriptional variation in three key races.</title>
        <authorList>
            <person name="Adams T.M."/>
            <person name="Armitage A.D."/>
            <person name="Sobczyk M.K."/>
            <person name="Bates H.J."/>
            <person name="Dunwell J.M."/>
            <person name="Nellist C.F."/>
            <person name="Harrison R.J."/>
        </authorList>
    </citation>
    <scope>NUCLEOTIDE SEQUENCE [LARGE SCALE GENOMIC DNA]</scope>
    <source>
        <strain evidence="2 3">SCRP245</strain>
    </source>
</reference>